<keyword evidence="2" id="KW-0238">DNA-binding</keyword>
<keyword evidence="3" id="KW-0804">Transcription</keyword>
<keyword evidence="1" id="KW-0805">Transcription regulation</keyword>
<dbReference type="InterPro" id="IPR036388">
    <property type="entry name" value="WH-like_DNA-bd_sf"/>
</dbReference>
<sequence length="243" mass="27363">MFTHHDDNIDDRGGPDRFKAMQAYSRLKNLLVAQRVPPHTKLDAGVLCRYLNVSRTPVREALIHLSIEEIILNVPGSGFFSKPLNVGDVSEDYDLALTILKHIIASDVASFPTSRLALPKPPVPASGTQAQLQPALAFKEFIERLFESVARAAANRKYLQVVHTFNARTAFVRHLDLQRAERFDEISADMCELVECLQKKDVKGAVENLDRQFRAKMDILHDLVREGNVYSANASVNWMKLLN</sequence>
<dbReference type="Proteomes" id="UP000287687">
    <property type="component" value="Unassembled WGS sequence"/>
</dbReference>
<evidence type="ECO:0000256" key="3">
    <source>
        <dbReference type="ARBA" id="ARBA00023163"/>
    </source>
</evidence>
<dbReference type="AlphaFoldDB" id="A0A444LB29"/>
<accession>A0A444LB29</accession>
<dbReference type="PROSITE" id="PS50949">
    <property type="entry name" value="HTH_GNTR"/>
    <property type="match status" value="1"/>
</dbReference>
<keyword evidence="6" id="KW-1185">Reference proteome</keyword>
<organism evidence="5 6">
    <name type="scientific">Neorhizobium lilium</name>
    <dbReference type="NCBI Taxonomy" id="2503024"/>
    <lineage>
        <taxon>Bacteria</taxon>
        <taxon>Pseudomonadati</taxon>
        <taxon>Pseudomonadota</taxon>
        <taxon>Alphaproteobacteria</taxon>
        <taxon>Hyphomicrobiales</taxon>
        <taxon>Rhizobiaceae</taxon>
        <taxon>Rhizobium/Agrobacterium group</taxon>
        <taxon>Neorhizobium</taxon>
    </lineage>
</organism>
<dbReference type="GO" id="GO:0003677">
    <property type="term" value="F:DNA binding"/>
    <property type="evidence" value="ECO:0007669"/>
    <property type="project" value="UniProtKB-KW"/>
</dbReference>
<evidence type="ECO:0000259" key="4">
    <source>
        <dbReference type="PROSITE" id="PS50949"/>
    </source>
</evidence>
<dbReference type="GO" id="GO:0003700">
    <property type="term" value="F:DNA-binding transcription factor activity"/>
    <property type="evidence" value="ECO:0007669"/>
    <property type="project" value="InterPro"/>
</dbReference>
<dbReference type="PANTHER" id="PTHR43537">
    <property type="entry name" value="TRANSCRIPTIONAL REGULATOR, GNTR FAMILY"/>
    <property type="match status" value="1"/>
</dbReference>
<proteinExistence type="predicted"/>
<dbReference type="InterPro" id="IPR000524">
    <property type="entry name" value="Tscrpt_reg_HTH_GntR"/>
</dbReference>
<dbReference type="InterPro" id="IPR036390">
    <property type="entry name" value="WH_DNA-bd_sf"/>
</dbReference>
<dbReference type="SUPFAM" id="SSF48008">
    <property type="entry name" value="GntR ligand-binding domain-like"/>
    <property type="match status" value="1"/>
</dbReference>
<evidence type="ECO:0000313" key="6">
    <source>
        <dbReference type="Proteomes" id="UP000287687"/>
    </source>
</evidence>
<feature type="domain" description="HTH gntR-type" evidence="4">
    <location>
        <begin position="17"/>
        <end position="84"/>
    </location>
</feature>
<dbReference type="RefSeq" id="WP_128445496.1">
    <property type="nucleotide sequence ID" value="NZ_SBIP01000006.1"/>
</dbReference>
<evidence type="ECO:0000256" key="2">
    <source>
        <dbReference type="ARBA" id="ARBA00023125"/>
    </source>
</evidence>
<dbReference type="OrthoDB" id="8087528at2"/>
<dbReference type="PANTHER" id="PTHR43537:SF5">
    <property type="entry name" value="UXU OPERON TRANSCRIPTIONAL REGULATOR"/>
    <property type="match status" value="1"/>
</dbReference>
<dbReference type="SUPFAM" id="SSF46785">
    <property type="entry name" value="Winged helix' DNA-binding domain"/>
    <property type="match status" value="1"/>
</dbReference>
<protein>
    <submittedName>
        <fullName evidence="5">GntR family transcriptional regulator</fullName>
    </submittedName>
</protein>
<evidence type="ECO:0000313" key="5">
    <source>
        <dbReference type="EMBL" id="RWX74835.1"/>
    </source>
</evidence>
<name>A0A444LB29_9HYPH</name>
<reference evidence="5 6" key="1">
    <citation type="submission" date="2019-01" db="EMBL/GenBank/DDBJ databases">
        <title>The draft genome of Rhizobium sp. 24NR.</title>
        <authorList>
            <person name="Liu L."/>
            <person name="Liang L."/>
            <person name="Shi S."/>
            <person name="Xu L."/>
            <person name="Wang X."/>
            <person name="Li L."/>
            <person name="Zhang X."/>
        </authorList>
    </citation>
    <scope>NUCLEOTIDE SEQUENCE [LARGE SCALE GENOMIC DNA]</scope>
    <source>
        <strain evidence="5 6">24NR</strain>
    </source>
</reference>
<dbReference type="Pfam" id="PF00392">
    <property type="entry name" value="GntR"/>
    <property type="match status" value="1"/>
</dbReference>
<dbReference type="Gene3D" id="1.10.10.10">
    <property type="entry name" value="Winged helix-like DNA-binding domain superfamily/Winged helix DNA-binding domain"/>
    <property type="match status" value="1"/>
</dbReference>
<gene>
    <name evidence="5" type="ORF">EPK99_23355</name>
</gene>
<comment type="caution">
    <text evidence="5">The sequence shown here is derived from an EMBL/GenBank/DDBJ whole genome shotgun (WGS) entry which is preliminary data.</text>
</comment>
<dbReference type="InterPro" id="IPR008920">
    <property type="entry name" value="TF_FadR/GntR_C"/>
</dbReference>
<dbReference type="EMBL" id="SBIP01000006">
    <property type="protein sequence ID" value="RWX74835.1"/>
    <property type="molecule type" value="Genomic_DNA"/>
</dbReference>
<evidence type="ECO:0000256" key="1">
    <source>
        <dbReference type="ARBA" id="ARBA00023015"/>
    </source>
</evidence>
<dbReference type="SMART" id="SM00345">
    <property type="entry name" value="HTH_GNTR"/>
    <property type="match status" value="1"/>
</dbReference>